<sequence>MLAPPAPETAVPMSQTEADLALRPPPPLAAAGPPRLGPPPRRARRFSGKTEPRPRSSRLSRRSSVDLGLLSSWSQPASPVPEPPDPPDSAGPCPARSPPPSSEKPPEGTWTGGALVKATDSAHSELSGSAGVPGSREPARIPEAAARERRRELEEKEDTETQAVATSPDGRYLKFDIEIGRGSFKTVYRGLDTDTTVEVAWCELQTRKLSRSERQRFSEEVEMLKGLQHPNIVRFYDSWKSVLRGQVCIVLVTELMTSGTLKTYLRRFREMKPRVLQRWSRQILRGLHFLHSRVPPILHRDLKCDNVFITGPSGSVKIGDLGLATLKRASFAKSVIGTPEFMAPEMYEEKYDEAVDVYAFGMCMLEMATSEYPYSECQNAAQIYRKVTSGTKPNSFHKVKMPEVKQIIEGCIRTDKNERFTIQDLLAHAFFREERGVHVELAEEDDGEKPGLKLWLRMEDARRGGRPRDNQAIEFLFQLGRDAAEEVAQEMVALGLVCEADYQPVARAVRERVAAIQRKREKLRKARELEALPPSPGPPPVTVPMVPGPPCAFPPEPEEPEADQHQPFLLRHASYSSTTSDCETDGYLSSSGFLDASDPVLQPPGGVPCSPAESHLCLPSAFAVSIPRSGLDSDFAAGDSYASDAASGLSDMGEGMGRMRILPGRNIRRRPRSRLRVTSVSDQNDRVVECQLQTHNSKMVTFRFDLDGDSPEEIAAAMVYNEFILPSEQDGFLSRIREIIQRVETLLRRDTGPVDTVQDTLGPQEEPAPLPDLPGPHPAPSSEPQSSTSPSSPGTPLSPGTPFSPGTPLFPGPIFPITSTPCYPSPSLFPLISPQGSSHPPPHTPSSPRPLSPSVPQFPIPTSPLLPSSLPLGSPPTFSPSCSQVTQNPTSFPLSPSPPPMPSTTAAPLLSLASAFSLAVMTMAQSLLSPSPGLLSQSPPAPPDPLPSLPTPPSLAHSGQESPSPLTAEMESEATPNPARPFLGEARLAPISEEGKPQLVGRFQVTSSKEPAEPLPLQSSSPTLCGSLKPPTPQLASESSDTEDNTGGVPENREALAESDQATEGLGAGVEEEGDDGKKPQGGSSPPSLSHPSPVWMNYSYSSLCLSSEDSESSGEDEEFWAELQSLRQKHLSEVEALQTLQKKEIEDLYSRLGKQPPPGIVAPAAMLSSRQRRLSKGSFPTSRRNSLQRSDPPGPGIMRRNSLSGSSTGSQEQRASKGVTFAGDVGRMYREGL</sequence>
<reference evidence="2" key="1">
    <citation type="submission" date="2025-08" db="UniProtKB">
        <authorList>
            <consortium name="RefSeq"/>
        </authorList>
    </citation>
    <scope>IDENTIFICATION</scope>
</reference>
<keyword evidence="2" id="KW-0808">Transferase</keyword>
<dbReference type="RefSeq" id="XP_042639201.1">
    <property type="nucleotide sequence ID" value="XM_042783267.1"/>
</dbReference>
<name>A0AC54ZFZ7_ORYAF</name>
<accession>A0AC54ZFZ7</accession>
<proteinExistence type="predicted"/>
<evidence type="ECO:0000313" key="1">
    <source>
        <dbReference type="Proteomes" id="UP000694850"/>
    </source>
</evidence>
<keyword evidence="1" id="KW-1185">Reference proteome</keyword>
<evidence type="ECO:0000313" key="2">
    <source>
        <dbReference type="RefSeq" id="XP_042639201.1"/>
    </source>
</evidence>
<gene>
    <name evidence="2" type="primary">WNK4</name>
</gene>
<protein>
    <submittedName>
        <fullName evidence="2">Serine/threonine-protein kinase WNK4</fullName>
    </submittedName>
</protein>
<dbReference type="Proteomes" id="UP000694850">
    <property type="component" value="Unplaced"/>
</dbReference>
<keyword evidence="2" id="KW-0418">Kinase</keyword>
<organism evidence="1 2">
    <name type="scientific">Orycteropus afer afer</name>
    <dbReference type="NCBI Taxonomy" id="1230840"/>
    <lineage>
        <taxon>Eukaryota</taxon>
        <taxon>Metazoa</taxon>
        <taxon>Chordata</taxon>
        <taxon>Craniata</taxon>
        <taxon>Vertebrata</taxon>
        <taxon>Euteleostomi</taxon>
        <taxon>Mammalia</taxon>
        <taxon>Eutheria</taxon>
        <taxon>Afrotheria</taxon>
        <taxon>Tubulidentata</taxon>
        <taxon>Orycteropodidae</taxon>
        <taxon>Orycteropus</taxon>
    </lineage>
</organism>